<dbReference type="Pfam" id="PF03087">
    <property type="entry name" value="BPS1"/>
    <property type="match status" value="1"/>
</dbReference>
<sequence>MLPSLSLTAIMGWSSIAFDMERCKPMSYIYPLSWLCLGSIKALAATIAMFPINYAMMRKTRFCQGAPLPDSNSSSCYQLLQSQHSDQGNNRRRNGFCLPCSIHQLERLRSSQPTSSSSNLSGLKELYQSIDDYLQLQATQKSISNNNSIDKALYGSLRLLDFCGFTRDILSQIKEILEELQSSLRRKRGSQSVEAYMAAKKQLSKHVCKCLRYKEFTEELQLLPAL</sequence>
<evidence type="ECO:0000256" key="1">
    <source>
        <dbReference type="SAM" id="Phobius"/>
    </source>
</evidence>
<dbReference type="PANTHER" id="PTHR33070">
    <property type="entry name" value="OS06G0725500 PROTEIN"/>
    <property type="match status" value="1"/>
</dbReference>
<evidence type="ECO:0008006" key="4">
    <source>
        <dbReference type="Google" id="ProtNLM"/>
    </source>
</evidence>
<evidence type="ECO:0000313" key="2">
    <source>
        <dbReference type="EMBL" id="CAL1355374.1"/>
    </source>
</evidence>
<keyword evidence="1" id="KW-1133">Transmembrane helix</keyword>
<name>A0AAV2CFR3_9ROSI</name>
<dbReference type="InterPro" id="IPR004320">
    <property type="entry name" value="BPS1_pln"/>
</dbReference>
<organism evidence="2 3">
    <name type="scientific">Linum trigynum</name>
    <dbReference type="NCBI Taxonomy" id="586398"/>
    <lineage>
        <taxon>Eukaryota</taxon>
        <taxon>Viridiplantae</taxon>
        <taxon>Streptophyta</taxon>
        <taxon>Embryophyta</taxon>
        <taxon>Tracheophyta</taxon>
        <taxon>Spermatophyta</taxon>
        <taxon>Magnoliopsida</taxon>
        <taxon>eudicotyledons</taxon>
        <taxon>Gunneridae</taxon>
        <taxon>Pentapetalae</taxon>
        <taxon>rosids</taxon>
        <taxon>fabids</taxon>
        <taxon>Malpighiales</taxon>
        <taxon>Linaceae</taxon>
        <taxon>Linum</taxon>
    </lineage>
</organism>
<protein>
    <recommendedName>
        <fullName evidence="4">DUF4220 domain-containing protein</fullName>
    </recommendedName>
</protein>
<dbReference type="GO" id="GO:0048367">
    <property type="term" value="P:shoot system development"/>
    <property type="evidence" value="ECO:0007669"/>
    <property type="project" value="InterPro"/>
</dbReference>
<keyword evidence="3" id="KW-1185">Reference proteome</keyword>
<dbReference type="GO" id="GO:0048364">
    <property type="term" value="P:root development"/>
    <property type="evidence" value="ECO:0007669"/>
    <property type="project" value="InterPro"/>
</dbReference>
<dbReference type="PANTHER" id="PTHR33070:SF115">
    <property type="entry name" value="T23E18.15"/>
    <property type="match status" value="1"/>
</dbReference>
<keyword evidence="1" id="KW-0472">Membrane</keyword>
<dbReference type="AlphaFoldDB" id="A0AAV2CFR3"/>
<proteinExistence type="predicted"/>
<keyword evidence="1" id="KW-0812">Transmembrane</keyword>
<feature type="transmembrane region" description="Helical" evidence="1">
    <location>
        <begin position="27"/>
        <end position="52"/>
    </location>
</feature>
<evidence type="ECO:0000313" key="3">
    <source>
        <dbReference type="Proteomes" id="UP001497516"/>
    </source>
</evidence>
<dbReference type="EMBL" id="OZ034813">
    <property type="protein sequence ID" value="CAL1355374.1"/>
    <property type="molecule type" value="Genomic_DNA"/>
</dbReference>
<gene>
    <name evidence="2" type="ORF">LTRI10_LOCUS3141</name>
</gene>
<dbReference type="Proteomes" id="UP001497516">
    <property type="component" value="Chromosome 1"/>
</dbReference>
<reference evidence="2 3" key="1">
    <citation type="submission" date="2024-04" db="EMBL/GenBank/DDBJ databases">
        <authorList>
            <person name="Fracassetti M."/>
        </authorList>
    </citation>
    <scope>NUCLEOTIDE SEQUENCE [LARGE SCALE GENOMIC DNA]</scope>
</reference>
<accession>A0AAV2CFR3</accession>